<keyword evidence="1" id="KW-0732">Signal</keyword>
<feature type="signal peptide" evidence="1">
    <location>
        <begin position="1"/>
        <end position="20"/>
    </location>
</feature>
<gene>
    <name evidence="2" type="ORF">F7Q91_13600</name>
</gene>
<dbReference type="RefSeq" id="WP_137407882.1">
    <property type="nucleotide sequence ID" value="NZ_AP025465.1"/>
</dbReference>
<proteinExistence type="predicted"/>
<dbReference type="GeneID" id="77342227"/>
<feature type="chain" id="PRO_5030969847" evidence="1">
    <location>
        <begin position="21"/>
        <end position="112"/>
    </location>
</feature>
<accession>A0A7V7NTB8</accession>
<dbReference type="EMBL" id="VZPX01000026">
    <property type="protein sequence ID" value="KAB0479306.1"/>
    <property type="molecule type" value="Genomic_DNA"/>
</dbReference>
<evidence type="ECO:0000313" key="2">
    <source>
        <dbReference type="EMBL" id="KAB0479306.1"/>
    </source>
</evidence>
<dbReference type="AlphaFoldDB" id="A0A7V7NTB8"/>
<name>A0A7V7NTB8_9VIBR</name>
<protein>
    <submittedName>
        <fullName evidence="2">Uncharacterized protein</fullName>
    </submittedName>
</protein>
<reference evidence="2 3" key="1">
    <citation type="submission" date="2019-09" db="EMBL/GenBank/DDBJ databases">
        <title>Draft genome sequences of 48 bacterial type strains from the CCUG.</title>
        <authorList>
            <person name="Tunovic T."/>
            <person name="Pineiro-Iglesias B."/>
            <person name="Unosson C."/>
            <person name="Inganas E."/>
            <person name="Ohlen M."/>
            <person name="Cardew S."/>
            <person name="Jensie-Markopoulos S."/>
            <person name="Salva-Serra F."/>
            <person name="Jaen-Luchoro D."/>
            <person name="Karlsson R."/>
            <person name="Svensson-Stadler L."/>
            <person name="Chun J."/>
            <person name="Moore E."/>
        </authorList>
    </citation>
    <scope>NUCLEOTIDE SEQUENCE [LARGE SCALE GENOMIC DNA]</scope>
    <source>
        <strain evidence="2 3">CCUG 48643</strain>
    </source>
</reference>
<comment type="caution">
    <text evidence="2">The sequence shown here is derived from an EMBL/GenBank/DDBJ whole genome shotgun (WGS) entry which is preliminary data.</text>
</comment>
<evidence type="ECO:0000313" key="3">
    <source>
        <dbReference type="Proteomes" id="UP000423756"/>
    </source>
</evidence>
<sequence length="112" mass="12206">MTIYKNIALLFYIMSSTVYAGSQTGKVSTLYARASDNLHLVMLTGGTDKVDSPSCATKGYWLIRDENSVAGKSQFSQLLAAKMAGKTVTISGLNSCIRWFDGEDINKIVIKD</sequence>
<organism evidence="2 3">
    <name type="scientific">Vibrio chagasii</name>
    <dbReference type="NCBI Taxonomy" id="170679"/>
    <lineage>
        <taxon>Bacteria</taxon>
        <taxon>Pseudomonadati</taxon>
        <taxon>Pseudomonadota</taxon>
        <taxon>Gammaproteobacteria</taxon>
        <taxon>Vibrionales</taxon>
        <taxon>Vibrionaceae</taxon>
        <taxon>Vibrio</taxon>
    </lineage>
</organism>
<dbReference type="Proteomes" id="UP000423756">
    <property type="component" value="Unassembled WGS sequence"/>
</dbReference>
<evidence type="ECO:0000256" key="1">
    <source>
        <dbReference type="SAM" id="SignalP"/>
    </source>
</evidence>